<feature type="transmembrane region" description="Helical" evidence="10">
    <location>
        <begin position="254"/>
        <end position="278"/>
    </location>
</feature>
<dbReference type="InterPro" id="IPR021173">
    <property type="entry name" value="Algn-8"/>
</dbReference>
<dbReference type="eggNOG" id="KOG2576">
    <property type="taxonomic scope" value="Eukaryota"/>
</dbReference>
<reference evidence="11 12" key="1">
    <citation type="journal article" date="2003" name="PLoS Biol.">
        <title>The genome sequence of Caenorhabditis briggsae: a platform for comparative genomics.</title>
        <authorList>
            <person name="Stein L.D."/>
            <person name="Bao Z."/>
            <person name="Blasiar D."/>
            <person name="Blumenthal T."/>
            <person name="Brent M.R."/>
            <person name="Chen N."/>
            <person name="Chinwalla A."/>
            <person name="Clarke L."/>
            <person name="Clee C."/>
            <person name="Coghlan A."/>
            <person name="Coulson A."/>
            <person name="D'Eustachio P."/>
            <person name="Fitch D.H."/>
            <person name="Fulton L.A."/>
            <person name="Fulton R.E."/>
            <person name="Griffiths-Jones S."/>
            <person name="Harris T.W."/>
            <person name="Hillier L.W."/>
            <person name="Kamath R."/>
            <person name="Kuwabara P.E."/>
            <person name="Mardis E.R."/>
            <person name="Marra M.A."/>
            <person name="Miner T.L."/>
            <person name="Minx P."/>
            <person name="Mullikin J.C."/>
            <person name="Plumb R.W."/>
            <person name="Rogers J."/>
            <person name="Schein J.E."/>
            <person name="Sohrmann M."/>
            <person name="Spieth J."/>
            <person name="Stajich J.E."/>
            <person name="Wei C."/>
            <person name="Willey D."/>
            <person name="Wilson R.K."/>
            <person name="Durbin R."/>
            <person name="Waterston R.H."/>
        </authorList>
    </citation>
    <scope>NUCLEOTIDE SEQUENCE [LARGE SCALE GENOMIC DNA]</scope>
    <source>
        <strain evidence="11 12">AF16</strain>
    </source>
</reference>
<protein>
    <recommendedName>
        <fullName evidence="10">Alpha-1,3-glucosyltransferase</fullName>
        <ecNumber evidence="10">2.4.1.-</ecNumber>
    </recommendedName>
</protein>
<feature type="transmembrane region" description="Helical" evidence="10">
    <location>
        <begin position="299"/>
        <end position="320"/>
    </location>
</feature>
<dbReference type="GO" id="GO:0005789">
    <property type="term" value="C:endoplasmic reticulum membrane"/>
    <property type="evidence" value="ECO:0000318"/>
    <property type="project" value="GO_Central"/>
</dbReference>
<keyword evidence="6 10" id="KW-0812">Transmembrane</keyword>
<dbReference type="UniPathway" id="UPA00378"/>
<feature type="transmembrane region" description="Helical" evidence="10">
    <location>
        <begin position="109"/>
        <end position="128"/>
    </location>
</feature>
<dbReference type="GO" id="GO:0004519">
    <property type="term" value="F:endonuclease activity"/>
    <property type="evidence" value="ECO:0007669"/>
    <property type="project" value="InterPro"/>
</dbReference>
<name>A8WP54_CAEBR</name>
<feature type="transmembrane region" description="Helical" evidence="10">
    <location>
        <begin position="352"/>
        <end position="373"/>
    </location>
</feature>
<dbReference type="Pfam" id="PF04493">
    <property type="entry name" value="Endonuclease_5"/>
    <property type="match status" value="1"/>
</dbReference>
<dbReference type="InterPro" id="IPR004856">
    <property type="entry name" value="Glyco_trans_ALG6/ALG8"/>
</dbReference>
<feature type="transmembrane region" description="Helical" evidence="10">
    <location>
        <begin position="380"/>
        <end position="398"/>
    </location>
</feature>
<dbReference type="FunCoup" id="A8WP54">
    <property type="interactions" value="2454"/>
</dbReference>
<dbReference type="GO" id="GO:0006281">
    <property type="term" value="P:DNA repair"/>
    <property type="evidence" value="ECO:0007669"/>
    <property type="project" value="InterPro"/>
</dbReference>
<dbReference type="EC" id="2.4.1.-" evidence="10"/>
<keyword evidence="9 10" id="KW-0472">Membrane</keyword>
<comment type="subcellular location">
    <subcellularLocation>
        <location evidence="1 10">Endoplasmic reticulum membrane</location>
        <topology evidence="1 10">Multi-pass membrane protein</topology>
    </subcellularLocation>
</comment>
<evidence type="ECO:0000256" key="3">
    <source>
        <dbReference type="ARBA" id="ARBA00008715"/>
    </source>
</evidence>
<evidence type="ECO:0000313" key="11">
    <source>
        <dbReference type="EMBL" id="CAP22260.2"/>
    </source>
</evidence>
<keyword evidence="12" id="KW-1185">Reference proteome</keyword>
<keyword evidence="5 10" id="KW-0808">Transferase</keyword>
<dbReference type="Gene3D" id="3.30.2170.10">
    <property type="entry name" value="archaeoglobus fulgidus dsm 4304 superfamily"/>
    <property type="match status" value="1"/>
</dbReference>
<evidence type="ECO:0000256" key="10">
    <source>
        <dbReference type="RuleBase" id="RU363110"/>
    </source>
</evidence>
<comment type="similarity">
    <text evidence="3 10">Belongs to the ALG6/ALG8 glucosyltransferase family.</text>
</comment>
<dbReference type="HOGENOM" id="CLU_398629_0_0_1"/>
<feature type="transmembrane region" description="Helical" evidence="10">
    <location>
        <begin position="175"/>
        <end position="198"/>
    </location>
</feature>
<keyword evidence="8 10" id="KW-1133">Transmembrane helix</keyword>
<evidence type="ECO:0000256" key="2">
    <source>
        <dbReference type="ARBA" id="ARBA00004922"/>
    </source>
</evidence>
<evidence type="ECO:0000256" key="7">
    <source>
        <dbReference type="ARBA" id="ARBA00022824"/>
    </source>
</evidence>
<dbReference type="GO" id="GO:0042283">
    <property type="term" value="F:dolichyl pyrophosphate Glc1Man9GlcNAc2 alpha-1,3-glucosyltransferase activity"/>
    <property type="evidence" value="ECO:0000318"/>
    <property type="project" value="GO_Central"/>
</dbReference>
<dbReference type="PANTHER" id="PTHR12413:SF2">
    <property type="entry name" value="DOLICHYL PYROPHOSPHATE GLC1MAN9GLCNAC2 ALPHA-1,3-GLUCOSYLTRANSFERASE-RELATED"/>
    <property type="match status" value="1"/>
</dbReference>
<dbReference type="eggNOG" id="KOG4417">
    <property type="taxonomic scope" value="Eukaryota"/>
</dbReference>
<sequence length="821" mass="93486">MGEIPCILSIGAILIAFKCLLIPSYTSTDFEVHRNWMAVTWNRPLKAWYTESTSEWTLDYPPFFAYFEWALAYVAHTIGFDDCLQISMTPIMSPRILVFQRLSVIATDIFYVSSRIFWNIAICALYAFKSPRLVAGIPKKMRKNAQEACFILLATLQALLICDSVHFQYNSMLTAFFILSMYFIDFGMFLLIFFQAALTFSVLLNFKHIYVYYALGYVFFYLVNYFEFSVAKFLRNFSKGTTRYSFQSLTEFLSAISLAIFLLLPFAFSIFPFFHVAGAEGLQNIATRLFPVSRGLTHAFWAPNFWALYNFADLILYRVLSNLNIGKFEAPTYTSGLVQEYSHSVLPSVNPIGTLFLVVIASVIVLTGLVIRWRKDSRPVDFSLFAVFSALSFFYFGYHVHEKAIILITVPMTIFAIKDPKYHSHLIHLSCVASFSLFPLLFTPFEVLLKYAICVAYFFIQLTFLKRYTRMPLGDLLPWRHVASWAGLAIVEIYNTFLHKWLLSDRLPFAPLMVISVLTSIELTSFFGSLIWTTFADGIIEISWQKATCRLREQLIRDMTYSVQTVEDEQDVQIVAGVDTSASSSNPDMVYVSVSFWKYPGLQHLATISDTRILRLPYIPQYLAVREAEVVADFVRTVIAERPELRPDVILCDGFGRFHSRSCGMACHVGALTGIPSIGIAKNLALHDVYETVGIDKKSKVDQFVDSCREVRKPKNECIYKSNKPVPGFIPFDIVEPVKLNILRMGGSMVTIQALSKLLLFFEFQSGVFVSAGYGIDLDLATTISSKFLLNNTTCEPIRAADLESRRLVRENFDGNRDKIE</sequence>
<organism evidence="11 12">
    <name type="scientific">Caenorhabditis briggsae</name>
    <dbReference type="NCBI Taxonomy" id="6238"/>
    <lineage>
        <taxon>Eukaryota</taxon>
        <taxon>Metazoa</taxon>
        <taxon>Ecdysozoa</taxon>
        <taxon>Nematoda</taxon>
        <taxon>Chromadorea</taxon>
        <taxon>Rhabditida</taxon>
        <taxon>Rhabditina</taxon>
        <taxon>Rhabditomorpha</taxon>
        <taxon>Rhabditoidea</taxon>
        <taxon>Rhabditidae</taxon>
        <taxon>Peloderinae</taxon>
        <taxon>Caenorhabditis</taxon>
    </lineage>
</organism>
<evidence type="ECO:0000256" key="5">
    <source>
        <dbReference type="ARBA" id="ARBA00022679"/>
    </source>
</evidence>
<dbReference type="PIRSF" id="PIRSF037345">
    <property type="entry name" value="Dolichyl-P-Glc/endonucV"/>
    <property type="match status" value="1"/>
</dbReference>
<dbReference type="EMBL" id="HE600951">
    <property type="protein sequence ID" value="CAP22260.2"/>
    <property type="molecule type" value="Genomic_DNA"/>
</dbReference>
<comment type="pathway">
    <text evidence="2 10">Protein modification; protein glycosylation.</text>
</comment>
<dbReference type="OMA" id="CALYSFR"/>
<evidence type="ECO:0000313" key="12">
    <source>
        <dbReference type="Proteomes" id="UP000008549"/>
    </source>
</evidence>
<feature type="transmembrane region" description="Helical" evidence="10">
    <location>
        <begin position="7"/>
        <end position="26"/>
    </location>
</feature>
<feature type="transmembrane region" description="Helical" evidence="10">
    <location>
        <begin position="210"/>
        <end position="234"/>
    </location>
</feature>
<evidence type="ECO:0000256" key="6">
    <source>
        <dbReference type="ARBA" id="ARBA00022692"/>
    </source>
</evidence>
<reference evidence="11 12" key="2">
    <citation type="journal article" date="2011" name="PLoS Genet.">
        <title>Caenorhabditis briggsae recombinant inbred line genotypes reveal inter-strain incompatibility and the evolution of recombination.</title>
        <authorList>
            <person name="Ross J.A."/>
            <person name="Koboldt D.C."/>
            <person name="Staisch J.E."/>
            <person name="Chamberlin H.M."/>
            <person name="Gupta B.P."/>
            <person name="Miller R.D."/>
            <person name="Baird S.E."/>
            <person name="Haag E.S."/>
        </authorList>
    </citation>
    <scope>NUCLEOTIDE SEQUENCE [LARGE SCALE GENOMIC DNA]</scope>
    <source>
        <strain evidence="11 12">AF16</strain>
    </source>
</reference>
<evidence type="ECO:0000256" key="1">
    <source>
        <dbReference type="ARBA" id="ARBA00004477"/>
    </source>
</evidence>
<feature type="transmembrane region" description="Helical" evidence="10">
    <location>
        <begin position="509"/>
        <end position="532"/>
    </location>
</feature>
<evidence type="ECO:0000256" key="8">
    <source>
        <dbReference type="ARBA" id="ARBA00022989"/>
    </source>
</evidence>
<gene>
    <name evidence="13" type="primary">algn-8</name>
    <name evidence="11 13" type="ORF">CBG00995</name>
    <name evidence="11" type="ORF">CBG_00995</name>
</gene>
<evidence type="ECO:0000256" key="4">
    <source>
        <dbReference type="ARBA" id="ARBA00022676"/>
    </source>
</evidence>
<keyword evidence="4 10" id="KW-0328">Glycosyltransferase</keyword>
<evidence type="ECO:0000313" key="13">
    <source>
        <dbReference type="WormBase" id="CBG00995"/>
    </source>
</evidence>
<accession>A8WP54</accession>
<dbReference type="GO" id="GO:0006488">
    <property type="term" value="P:dolichol-linked oligosaccharide biosynthetic process"/>
    <property type="evidence" value="ECO:0000318"/>
    <property type="project" value="GO_Central"/>
</dbReference>
<dbReference type="WormBase" id="CBG00995">
    <property type="protein sequence ID" value="CBP44084"/>
    <property type="gene ID" value="WBGene00024294"/>
    <property type="gene designation" value="Cbr-algn-8"/>
</dbReference>
<dbReference type="AlphaFoldDB" id="A8WP54"/>
<dbReference type="STRING" id="6238.A8WP54"/>
<feature type="transmembrane region" description="Helical" evidence="10">
    <location>
        <begin position="149"/>
        <end position="169"/>
    </location>
</feature>
<dbReference type="PANTHER" id="PTHR12413">
    <property type="entry name" value="DOLICHYL GLYCOSYLTRANSFERASE"/>
    <property type="match status" value="1"/>
</dbReference>
<dbReference type="InterPro" id="IPR007581">
    <property type="entry name" value="Endonuclease-V"/>
</dbReference>
<dbReference type="Proteomes" id="UP000008549">
    <property type="component" value="Unassembled WGS sequence"/>
</dbReference>
<proteinExistence type="inferred from homology"/>
<dbReference type="FunFam" id="3.30.2170.10:FF:000012">
    <property type="entry name" value="Probable dolichyl pyrophosphate Glc1Man9GlcNAc2 alpha-1,3-glucosyltransferase"/>
    <property type="match status" value="1"/>
</dbReference>
<dbReference type="InParanoid" id="A8WP54"/>
<keyword evidence="7 10" id="KW-0256">Endoplasmic reticulum</keyword>
<dbReference type="Pfam" id="PF03155">
    <property type="entry name" value="Alg6_Alg8"/>
    <property type="match status" value="1"/>
</dbReference>
<evidence type="ECO:0000256" key="9">
    <source>
        <dbReference type="ARBA" id="ARBA00023136"/>
    </source>
</evidence>
<feature type="transmembrane region" description="Helical" evidence="10">
    <location>
        <begin position="448"/>
        <end position="465"/>
    </location>
</feature>